<feature type="compositionally biased region" description="Basic and acidic residues" evidence="6">
    <location>
        <begin position="27"/>
        <end position="38"/>
    </location>
</feature>
<evidence type="ECO:0000313" key="8">
    <source>
        <dbReference type="EMBL" id="EKX55219.1"/>
    </source>
</evidence>
<evidence type="ECO:0000313" key="10">
    <source>
        <dbReference type="Proteomes" id="UP000011087"/>
    </source>
</evidence>
<dbReference type="GO" id="GO:0005506">
    <property type="term" value="F:iron ion binding"/>
    <property type="evidence" value="ECO:0007669"/>
    <property type="project" value="InterPro"/>
</dbReference>
<proteinExistence type="predicted"/>
<dbReference type="PANTHER" id="PTHR10869:SF246">
    <property type="entry name" value="TRANSMEMBRANE PROLYL 4-HYDROXYLASE"/>
    <property type="match status" value="1"/>
</dbReference>
<dbReference type="PaxDb" id="55529-EKX55219"/>
<evidence type="ECO:0000256" key="4">
    <source>
        <dbReference type="ARBA" id="ARBA00023002"/>
    </source>
</evidence>
<dbReference type="InterPro" id="IPR005123">
    <property type="entry name" value="Oxoglu/Fe-dep_dioxygenase_dom"/>
</dbReference>
<dbReference type="InterPro" id="IPR045054">
    <property type="entry name" value="P4HA-like"/>
</dbReference>
<keyword evidence="5" id="KW-0408">Iron</keyword>
<evidence type="ECO:0000259" key="7">
    <source>
        <dbReference type="PROSITE" id="PS51471"/>
    </source>
</evidence>
<sequence>MEIENFLNAFEFPKEAISTSLSIEYSDDTRKGKDHDDGDGGEEFSEQSKRNAIELDKEDAAFYLGDDPEIFVRSVTTNSHDSILPIERDNEILSRVYYIPECFEEPFLDNLAQLARKLEGNSHSHNMSATRRFFYSEIIADAILSRLPPSLGFQRILPDMRFIEYGVGGFIAPHTDGVMFDAKTGRQSTTSFLLYLSSTTEGGSTDFLSSVQGGEILHQVWPRRGWILLFPHDSPHEGTAVSTQHKFLLRGDLY</sequence>
<feature type="region of interest" description="Disordered" evidence="6">
    <location>
        <begin position="27"/>
        <end position="47"/>
    </location>
</feature>
<evidence type="ECO:0000256" key="1">
    <source>
        <dbReference type="ARBA" id="ARBA00001961"/>
    </source>
</evidence>
<dbReference type="SMART" id="SM00702">
    <property type="entry name" value="P4Hc"/>
    <property type="match status" value="1"/>
</dbReference>
<name>L1K3P2_GUITC</name>
<dbReference type="GeneID" id="17311979"/>
<dbReference type="InterPro" id="IPR044862">
    <property type="entry name" value="Pro_4_hyd_alph_FE2OG_OXY"/>
</dbReference>
<dbReference type="OMA" id="NICERLP"/>
<feature type="domain" description="Fe2OG dioxygenase" evidence="7">
    <location>
        <begin position="152"/>
        <end position="254"/>
    </location>
</feature>
<reference evidence="8 10" key="1">
    <citation type="journal article" date="2012" name="Nature">
        <title>Algal genomes reveal evolutionary mosaicism and the fate of nucleomorphs.</title>
        <authorList>
            <consortium name="DOE Joint Genome Institute"/>
            <person name="Curtis B.A."/>
            <person name="Tanifuji G."/>
            <person name="Burki F."/>
            <person name="Gruber A."/>
            <person name="Irimia M."/>
            <person name="Maruyama S."/>
            <person name="Arias M.C."/>
            <person name="Ball S.G."/>
            <person name="Gile G.H."/>
            <person name="Hirakawa Y."/>
            <person name="Hopkins J.F."/>
            <person name="Kuo A."/>
            <person name="Rensing S.A."/>
            <person name="Schmutz J."/>
            <person name="Symeonidi A."/>
            <person name="Elias M."/>
            <person name="Eveleigh R.J."/>
            <person name="Herman E.K."/>
            <person name="Klute M.J."/>
            <person name="Nakayama T."/>
            <person name="Obornik M."/>
            <person name="Reyes-Prieto A."/>
            <person name="Armbrust E.V."/>
            <person name="Aves S.J."/>
            <person name="Beiko R.G."/>
            <person name="Coutinho P."/>
            <person name="Dacks J.B."/>
            <person name="Durnford D.G."/>
            <person name="Fast N.M."/>
            <person name="Green B.R."/>
            <person name="Grisdale C.J."/>
            <person name="Hempel F."/>
            <person name="Henrissat B."/>
            <person name="Hoppner M.P."/>
            <person name="Ishida K."/>
            <person name="Kim E."/>
            <person name="Koreny L."/>
            <person name="Kroth P.G."/>
            <person name="Liu Y."/>
            <person name="Malik S.B."/>
            <person name="Maier U.G."/>
            <person name="McRose D."/>
            <person name="Mock T."/>
            <person name="Neilson J.A."/>
            <person name="Onodera N.T."/>
            <person name="Poole A.M."/>
            <person name="Pritham E.J."/>
            <person name="Richards T.A."/>
            <person name="Rocap G."/>
            <person name="Roy S.W."/>
            <person name="Sarai C."/>
            <person name="Schaack S."/>
            <person name="Shirato S."/>
            <person name="Slamovits C.H."/>
            <person name="Spencer D.F."/>
            <person name="Suzuki S."/>
            <person name="Worden A.Z."/>
            <person name="Zauner S."/>
            <person name="Barry K."/>
            <person name="Bell C."/>
            <person name="Bharti A.K."/>
            <person name="Crow J.A."/>
            <person name="Grimwood J."/>
            <person name="Kramer R."/>
            <person name="Lindquist E."/>
            <person name="Lucas S."/>
            <person name="Salamov A."/>
            <person name="McFadden G.I."/>
            <person name="Lane C.E."/>
            <person name="Keeling P.J."/>
            <person name="Gray M.W."/>
            <person name="Grigoriev I.V."/>
            <person name="Archibald J.M."/>
        </authorList>
    </citation>
    <scope>NUCLEOTIDE SEQUENCE</scope>
    <source>
        <strain evidence="8 10">CCMP2712</strain>
    </source>
</reference>
<dbReference type="PANTHER" id="PTHR10869">
    <property type="entry name" value="PROLYL 4-HYDROXYLASE ALPHA SUBUNIT"/>
    <property type="match status" value="1"/>
</dbReference>
<dbReference type="HOGENOM" id="CLU_1095988_0_0_1"/>
<dbReference type="PROSITE" id="PS51471">
    <property type="entry name" value="FE2OG_OXY"/>
    <property type="match status" value="1"/>
</dbReference>
<accession>L1K3P2</accession>
<dbReference type="Proteomes" id="UP000011087">
    <property type="component" value="Unassembled WGS sequence"/>
</dbReference>
<dbReference type="EnsemblProtists" id="EKX55219">
    <property type="protein sequence ID" value="EKX55219"/>
    <property type="gene ID" value="GUITHDRAFT_91345"/>
</dbReference>
<keyword evidence="2" id="KW-0479">Metal-binding</keyword>
<dbReference type="GO" id="GO:0031418">
    <property type="term" value="F:L-ascorbic acid binding"/>
    <property type="evidence" value="ECO:0007669"/>
    <property type="project" value="InterPro"/>
</dbReference>
<protein>
    <recommendedName>
        <fullName evidence="7">Fe2OG dioxygenase domain-containing protein</fullName>
    </recommendedName>
</protein>
<organism evidence="8">
    <name type="scientific">Guillardia theta (strain CCMP2712)</name>
    <name type="common">Cryptophyte</name>
    <dbReference type="NCBI Taxonomy" id="905079"/>
    <lineage>
        <taxon>Eukaryota</taxon>
        <taxon>Cryptophyceae</taxon>
        <taxon>Pyrenomonadales</taxon>
        <taxon>Geminigeraceae</taxon>
        <taxon>Guillardia</taxon>
    </lineage>
</organism>
<dbReference type="eggNOG" id="ENOG502SB5M">
    <property type="taxonomic scope" value="Eukaryota"/>
</dbReference>
<dbReference type="OrthoDB" id="69177at2759"/>
<comment type="cofactor">
    <cofactor evidence="1">
        <name>L-ascorbate</name>
        <dbReference type="ChEBI" id="CHEBI:38290"/>
    </cofactor>
</comment>
<evidence type="ECO:0000256" key="3">
    <source>
        <dbReference type="ARBA" id="ARBA00022964"/>
    </source>
</evidence>
<evidence type="ECO:0000256" key="6">
    <source>
        <dbReference type="SAM" id="MobiDB-lite"/>
    </source>
</evidence>
<dbReference type="Pfam" id="PF13640">
    <property type="entry name" value="2OG-FeII_Oxy_3"/>
    <property type="match status" value="1"/>
</dbReference>
<dbReference type="Gene3D" id="2.60.120.620">
    <property type="entry name" value="q2cbj1_9rhob like domain"/>
    <property type="match status" value="1"/>
</dbReference>
<dbReference type="RefSeq" id="XP_005842199.1">
    <property type="nucleotide sequence ID" value="XM_005842142.1"/>
</dbReference>
<dbReference type="EMBL" id="JH992965">
    <property type="protein sequence ID" value="EKX55219.1"/>
    <property type="molecule type" value="Genomic_DNA"/>
</dbReference>
<reference evidence="10" key="2">
    <citation type="submission" date="2012-11" db="EMBL/GenBank/DDBJ databases">
        <authorList>
            <person name="Kuo A."/>
            <person name="Curtis B.A."/>
            <person name="Tanifuji G."/>
            <person name="Burki F."/>
            <person name="Gruber A."/>
            <person name="Irimia M."/>
            <person name="Maruyama S."/>
            <person name="Arias M.C."/>
            <person name="Ball S.G."/>
            <person name="Gile G.H."/>
            <person name="Hirakawa Y."/>
            <person name="Hopkins J.F."/>
            <person name="Rensing S.A."/>
            <person name="Schmutz J."/>
            <person name="Symeonidi A."/>
            <person name="Elias M."/>
            <person name="Eveleigh R.J."/>
            <person name="Herman E.K."/>
            <person name="Klute M.J."/>
            <person name="Nakayama T."/>
            <person name="Obornik M."/>
            <person name="Reyes-Prieto A."/>
            <person name="Armbrust E.V."/>
            <person name="Aves S.J."/>
            <person name="Beiko R.G."/>
            <person name="Coutinho P."/>
            <person name="Dacks J.B."/>
            <person name="Durnford D.G."/>
            <person name="Fast N.M."/>
            <person name="Green B.R."/>
            <person name="Grisdale C."/>
            <person name="Hempe F."/>
            <person name="Henrissat B."/>
            <person name="Hoppner M.P."/>
            <person name="Ishida K.-I."/>
            <person name="Kim E."/>
            <person name="Koreny L."/>
            <person name="Kroth P.G."/>
            <person name="Liu Y."/>
            <person name="Malik S.-B."/>
            <person name="Maier U.G."/>
            <person name="McRose D."/>
            <person name="Mock T."/>
            <person name="Neilson J.A."/>
            <person name="Onodera N.T."/>
            <person name="Poole A.M."/>
            <person name="Pritham E.J."/>
            <person name="Richards T.A."/>
            <person name="Rocap G."/>
            <person name="Roy S.W."/>
            <person name="Sarai C."/>
            <person name="Schaack S."/>
            <person name="Shirato S."/>
            <person name="Slamovits C.H."/>
            <person name="Spencer D.F."/>
            <person name="Suzuki S."/>
            <person name="Worden A.Z."/>
            <person name="Zauner S."/>
            <person name="Barry K."/>
            <person name="Bell C."/>
            <person name="Bharti A.K."/>
            <person name="Crow J.A."/>
            <person name="Grimwood J."/>
            <person name="Kramer R."/>
            <person name="Lindquist E."/>
            <person name="Lucas S."/>
            <person name="Salamov A."/>
            <person name="McFadden G.I."/>
            <person name="Lane C.E."/>
            <person name="Keeling P.J."/>
            <person name="Gray M.W."/>
            <person name="Grigoriev I.V."/>
            <person name="Archibald J.M."/>
        </authorList>
    </citation>
    <scope>NUCLEOTIDE SEQUENCE</scope>
    <source>
        <strain evidence="10">CCMP2712</strain>
    </source>
</reference>
<dbReference type="GO" id="GO:0005783">
    <property type="term" value="C:endoplasmic reticulum"/>
    <property type="evidence" value="ECO:0007669"/>
    <property type="project" value="TreeGrafter"/>
</dbReference>
<evidence type="ECO:0000313" key="9">
    <source>
        <dbReference type="EnsemblProtists" id="EKX55219"/>
    </source>
</evidence>
<gene>
    <name evidence="8" type="ORF">GUITHDRAFT_91345</name>
</gene>
<keyword evidence="3" id="KW-0223">Dioxygenase</keyword>
<dbReference type="InterPro" id="IPR006620">
    <property type="entry name" value="Pro_4_hyd_alph"/>
</dbReference>
<keyword evidence="10" id="KW-1185">Reference proteome</keyword>
<dbReference type="GO" id="GO:0004656">
    <property type="term" value="F:procollagen-proline 4-dioxygenase activity"/>
    <property type="evidence" value="ECO:0007669"/>
    <property type="project" value="TreeGrafter"/>
</dbReference>
<evidence type="ECO:0000256" key="2">
    <source>
        <dbReference type="ARBA" id="ARBA00022723"/>
    </source>
</evidence>
<reference evidence="9" key="3">
    <citation type="submission" date="2015-06" db="UniProtKB">
        <authorList>
            <consortium name="EnsemblProtists"/>
        </authorList>
    </citation>
    <scope>IDENTIFICATION</scope>
</reference>
<dbReference type="KEGG" id="gtt:GUITHDRAFT_91345"/>
<dbReference type="AlphaFoldDB" id="L1K3P2"/>
<evidence type="ECO:0000256" key="5">
    <source>
        <dbReference type="ARBA" id="ARBA00023004"/>
    </source>
</evidence>
<keyword evidence="4" id="KW-0560">Oxidoreductase</keyword>